<comment type="caution">
    <text evidence="3">The sequence shown here is derived from an EMBL/GenBank/DDBJ whole genome shotgun (WGS) entry which is preliminary data.</text>
</comment>
<organism evidence="3 4">
    <name type="scientific">Dolosigranulum pigrum</name>
    <dbReference type="NCBI Taxonomy" id="29394"/>
    <lineage>
        <taxon>Bacteria</taxon>
        <taxon>Bacillati</taxon>
        <taxon>Bacillota</taxon>
        <taxon>Bacilli</taxon>
        <taxon>Lactobacillales</taxon>
        <taxon>Carnobacteriaceae</taxon>
        <taxon>Dolosigranulum</taxon>
    </lineage>
</organism>
<feature type="region of interest" description="Disordered" evidence="1">
    <location>
        <begin position="31"/>
        <end position="50"/>
    </location>
</feature>
<evidence type="ECO:0000313" key="4">
    <source>
        <dbReference type="Proteomes" id="UP000249099"/>
    </source>
</evidence>
<dbReference type="InterPro" id="IPR044927">
    <property type="entry name" value="Endonuclea_NS_2"/>
</dbReference>
<sequence length="248" mass="27824">MINMKKLLTLLTVTVAIGIGAHLDNSTVYATNSNENSSNQTKLYRQRDLETDPQHEIPEKSQLPLGVQSIAINDNIPVFDASLLETADPFYILSPLDQFGRAQMALGLLDESLMPAESRGNNPKFKPSGWNQAKYDVVPGGWLYNRSHLLGWQLTGNNDFENFITGTRYFNATGMLEYENYVASQVESGKRIVYSVEPIYHEKDLVPYGVQMMGWAQDPNDSFQFNIFVPNEQAGVNIDYRDGSSSVQ</sequence>
<dbReference type="Gene3D" id="3.40.570.10">
    <property type="entry name" value="Extracellular Endonuclease, subunit A"/>
    <property type="match status" value="1"/>
</dbReference>
<evidence type="ECO:0000259" key="2">
    <source>
        <dbReference type="Pfam" id="PF13930"/>
    </source>
</evidence>
<feature type="domain" description="Type VII secretion system protein EssD-like" evidence="2">
    <location>
        <begin position="96"/>
        <end position="213"/>
    </location>
</feature>
<dbReference type="AlphaFoldDB" id="A0A328KHY0"/>
<dbReference type="EMBL" id="NAQV01000023">
    <property type="protein sequence ID" value="RAN62396.1"/>
    <property type="molecule type" value="Genomic_DNA"/>
</dbReference>
<accession>A0A328KHY0</accession>
<dbReference type="Pfam" id="PF13930">
    <property type="entry name" value="Endonuclea_NS_2"/>
    <property type="match status" value="1"/>
</dbReference>
<reference evidence="3 4" key="1">
    <citation type="submission" date="2017-03" db="EMBL/GenBank/DDBJ databases">
        <title>wgs assembly of Dolosigranulum pigrum KPL CDC strains.</title>
        <authorList>
            <person name="Brugger S.D."/>
            <person name="Pettigrew M."/>
            <person name="Kong Y."/>
            <person name="Lemon K.P."/>
        </authorList>
    </citation>
    <scope>NUCLEOTIDE SEQUENCE [LARGE SCALE GENOMIC DNA]</scope>
    <source>
        <strain evidence="3 4">KPL1931_CDC4294-98</strain>
    </source>
</reference>
<name>A0A328KHY0_9LACT</name>
<dbReference type="InterPro" id="IPR044929">
    <property type="entry name" value="DNA/RNA_non-sp_Endonuclease_sf"/>
</dbReference>
<feature type="compositionally biased region" description="Polar residues" evidence="1">
    <location>
        <begin position="31"/>
        <end position="43"/>
    </location>
</feature>
<proteinExistence type="predicted"/>
<gene>
    <name evidence="3" type="ORF">B8A44_07560</name>
</gene>
<evidence type="ECO:0000256" key="1">
    <source>
        <dbReference type="SAM" id="MobiDB-lite"/>
    </source>
</evidence>
<protein>
    <recommendedName>
        <fullName evidence="2">Type VII secretion system protein EssD-like domain-containing protein</fullName>
    </recommendedName>
</protein>
<dbReference type="Proteomes" id="UP000249099">
    <property type="component" value="Unassembled WGS sequence"/>
</dbReference>
<evidence type="ECO:0000313" key="3">
    <source>
        <dbReference type="EMBL" id="RAN62396.1"/>
    </source>
</evidence>